<dbReference type="InterPro" id="IPR000719">
    <property type="entry name" value="Prot_kinase_dom"/>
</dbReference>
<proteinExistence type="predicted"/>
<dbReference type="PANTHER" id="PTHR44167">
    <property type="entry name" value="OVARIAN-SPECIFIC SERINE/THREONINE-PROTEIN KINASE LOK-RELATED"/>
    <property type="match status" value="1"/>
</dbReference>
<dbReference type="GO" id="GO:0004674">
    <property type="term" value="F:protein serine/threonine kinase activity"/>
    <property type="evidence" value="ECO:0007669"/>
    <property type="project" value="TreeGrafter"/>
</dbReference>
<dbReference type="GO" id="GO:0005634">
    <property type="term" value="C:nucleus"/>
    <property type="evidence" value="ECO:0007669"/>
    <property type="project" value="TreeGrafter"/>
</dbReference>
<feature type="domain" description="Protein kinase" evidence="1">
    <location>
        <begin position="54"/>
        <end position="311"/>
    </location>
</feature>
<evidence type="ECO:0000313" key="3">
    <source>
        <dbReference type="Proteomes" id="UP000005408"/>
    </source>
</evidence>
<accession>A0A8W8M356</accession>
<dbReference type="Pfam" id="PF00069">
    <property type="entry name" value="Pkinase"/>
    <property type="match status" value="1"/>
</dbReference>
<dbReference type="EnsemblMetazoa" id="G30371.1">
    <property type="protein sequence ID" value="G30371.1:cds"/>
    <property type="gene ID" value="G30371"/>
</dbReference>
<dbReference type="CDD" id="cd00180">
    <property type="entry name" value="PKc"/>
    <property type="match status" value="1"/>
</dbReference>
<evidence type="ECO:0000313" key="2">
    <source>
        <dbReference type="EnsemblMetazoa" id="G30371.1:cds"/>
    </source>
</evidence>
<protein>
    <recommendedName>
        <fullName evidence="1">Protein kinase domain-containing protein</fullName>
    </recommendedName>
</protein>
<dbReference type="GO" id="GO:0044773">
    <property type="term" value="P:mitotic DNA damage checkpoint signaling"/>
    <property type="evidence" value="ECO:0007669"/>
    <property type="project" value="TreeGrafter"/>
</dbReference>
<dbReference type="GO" id="GO:0005737">
    <property type="term" value="C:cytoplasm"/>
    <property type="evidence" value="ECO:0007669"/>
    <property type="project" value="TreeGrafter"/>
</dbReference>
<dbReference type="AlphaFoldDB" id="A0A8W8M356"/>
<dbReference type="GO" id="GO:0005524">
    <property type="term" value="F:ATP binding"/>
    <property type="evidence" value="ECO:0007669"/>
    <property type="project" value="InterPro"/>
</dbReference>
<dbReference type="InterPro" id="IPR011009">
    <property type="entry name" value="Kinase-like_dom_sf"/>
</dbReference>
<sequence>MPFGNWLIRRIKQPFQCCYRKSTANSSAIDVIEKYRKSGNILLVENGHGVRNILVFHKELYRSERGLIYTGYCATNRVPVAFKVVPLTHRDNLIEEYMIMRFLCHENILKVWALDFSVRGHSAVMTMDVARCDLYALINLIDEYVPLLQLDKWMEELISAVNYVHSNDYVHGDLNYKNVLITEGLCIKIADFGSADKRSNFKLTRYDPLFVPPELSCRLSEPIPYGYDPRLIDVWSIGVLMFYALTKQPPFTEVVTKSATDVHGNCPGDTLLYQEDRERCSVHYSIVLSKLMDFNVKRRPQLIHVINQNYFNQPLIQDQLVAEQIFQMFS</sequence>
<dbReference type="Gene3D" id="1.10.510.10">
    <property type="entry name" value="Transferase(Phosphotransferase) domain 1"/>
    <property type="match status" value="1"/>
</dbReference>
<keyword evidence="3" id="KW-1185">Reference proteome</keyword>
<dbReference type="PANTHER" id="PTHR44167:SF24">
    <property type="entry name" value="SERINE_THREONINE-PROTEIN KINASE CHK2"/>
    <property type="match status" value="1"/>
</dbReference>
<reference evidence="2" key="1">
    <citation type="submission" date="2022-08" db="UniProtKB">
        <authorList>
            <consortium name="EnsemblMetazoa"/>
        </authorList>
    </citation>
    <scope>IDENTIFICATION</scope>
    <source>
        <strain evidence="2">05x7-T-G4-1.051#20</strain>
    </source>
</reference>
<evidence type="ECO:0000259" key="1">
    <source>
        <dbReference type="PROSITE" id="PS50011"/>
    </source>
</evidence>
<dbReference type="Proteomes" id="UP000005408">
    <property type="component" value="Unassembled WGS sequence"/>
</dbReference>
<organism evidence="2 3">
    <name type="scientific">Magallana gigas</name>
    <name type="common">Pacific oyster</name>
    <name type="synonym">Crassostrea gigas</name>
    <dbReference type="NCBI Taxonomy" id="29159"/>
    <lineage>
        <taxon>Eukaryota</taxon>
        <taxon>Metazoa</taxon>
        <taxon>Spiralia</taxon>
        <taxon>Lophotrochozoa</taxon>
        <taxon>Mollusca</taxon>
        <taxon>Bivalvia</taxon>
        <taxon>Autobranchia</taxon>
        <taxon>Pteriomorphia</taxon>
        <taxon>Ostreida</taxon>
        <taxon>Ostreoidea</taxon>
        <taxon>Ostreidae</taxon>
        <taxon>Magallana</taxon>
    </lineage>
</organism>
<dbReference type="PROSITE" id="PS50011">
    <property type="entry name" value="PROTEIN_KINASE_DOM"/>
    <property type="match status" value="1"/>
</dbReference>
<name>A0A8W8M356_MAGGI</name>
<dbReference type="SUPFAM" id="SSF56112">
    <property type="entry name" value="Protein kinase-like (PK-like)"/>
    <property type="match status" value="1"/>
</dbReference>